<feature type="domain" description="Transposase IS200-like" evidence="1">
    <location>
        <begin position="9"/>
        <end position="132"/>
    </location>
</feature>
<organism evidence="2 3">
    <name type="scientific">Ottowia testudinis</name>
    <dbReference type="NCBI Taxonomy" id="2816950"/>
    <lineage>
        <taxon>Bacteria</taxon>
        <taxon>Pseudomonadati</taxon>
        <taxon>Pseudomonadota</taxon>
        <taxon>Betaproteobacteria</taxon>
        <taxon>Burkholderiales</taxon>
        <taxon>Comamonadaceae</taxon>
        <taxon>Ottowia</taxon>
    </lineage>
</organism>
<dbReference type="PANTHER" id="PTHR36966">
    <property type="entry name" value="REP-ASSOCIATED TYROSINE TRANSPOSASE"/>
    <property type="match status" value="1"/>
</dbReference>
<accession>A0A975CN45</accession>
<dbReference type="SMART" id="SM01321">
    <property type="entry name" value="Y1_Tnp"/>
    <property type="match status" value="1"/>
</dbReference>
<reference evidence="2" key="1">
    <citation type="submission" date="2021-03" db="EMBL/GenBank/DDBJ databases">
        <title>Ottowia sp. 27C isolated from the cloaca of a Giant Asian pond turtle (Heosemys grandis).</title>
        <authorList>
            <person name="Spergser J."/>
            <person name="Busse H.-J."/>
        </authorList>
    </citation>
    <scope>NUCLEOTIDE SEQUENCE</scope>
    <source>
        <strain evidence="2">27C</strain>
    </source>
</reference>
<dbReference type="RefSeq" id="WP_208010442.1">
    <property type="nucleotide sequence ID" value="NZ_CP071796.1"/>
</dbReference>
<dbReference type="GO" id="GO:0006313">
    <property type="term" value="P:DNA transposition"/>
    <property type="evidence" value="ECO:0007669"/>
    <property type="project" value="InterPro"/>
</dbReference>
<dbReference type="GO" id="GO:0004803">
    <property type="term" value="F:transposase activity"/>
    <property type="evidence" value="ECO:0007669"/>
    <property type="project" value="InterPro"/>
</dbReference>
<dbReference type="EMBL" id="CP071796">
    <property type="protein sequence ID" value="QTD46543.1"/>
    <property type="molecule type" value="Genomic_DNA"/>
</dbReference>
<evidence type="ECO:0000313" key="3">
    <source>
        <dbReference type="Proteomes" id="UP000663903"/>
    </source>
</evidence>
<dbReference type="Proteomes" id="UP000663903">
    <property type="component" value="Chromosome"/>
</dbReference>
<dbReference type="InterPro" id="IPR002686">
    <property type="entry name" value="Transposase_17"/>
</dbReference>
<dbReference type="NCBIfam" id="NF047646">
    <property type="entry name" value="REP_Tyr_transpos"/>
    <property type="match status" value="1"/>
</dbReference>
<dbReference type="InterPro" id="IPR052715">
    <property type="entry name" value="RAYT_transposase"/>
</dbReference>
<keyword evidence="3" id="KW-1185">Reference proteome</keyword>
<proteinExistence type="predicted"/>
<evidence type="ECO:0000313" key="2">
    <source>
        <dbReference type="EMBL" id="QTD46543.1"/>
    </source>
</evidence>
<dbReference type="AlphaFoldDB" id="A0A975CN45"/>
<dbReference type="SUPFAM" id="SSF143422">
    <property type="entry name" value="Transposase IS200-like"/>
    <property type="match status" value="1"/>
</dbReference>
<dbReference type="InterPro" id="IPR036515">
    <property type="entry name" value="Transposase_17_sf"/>
</dbReference>
<dbReference type="Gene3D" id="3.30.70.1290">
    <property type="entry name" value="Transposase IS200-like"/>
    <property type="match status" value="1"/>
</dbReference>
<evidence type="ECO:0000259" key="1">
    <source>
        <dbReference type="SMART" id="SM01321"/>
    </source>
</evidence>
<protein>
    <submittedName>
        <fullName evidence="2">Transposase</fullName>
    </submittedName>
</protein>
<name>A0A975CN45_9BURK</name>
<sequence length="162" mass="19349">MSRYRRPHLAGATWFFTATLADRRSGLLTQHIDLLRQAYRRAQAHYPFETIAICVLPEHLHTIWKLPEDDGDFSTRWRLFKFYFSSHFPASAERSQSKVAKGEKGIWQRRFWEHRIRDKQDLQRHVDYIHYNPVKHGLVRQAADWPYSSFHRFVAQGRLQAG</sequence>
<gene>
    <name evidence="2" type="ORF">J1M35_06605</name>
</gene>
<dbReference type="KEGG" id="otd:J1M35_06605"/>
<dbReference type="PANTHER" id="PTHR36966:SF1">
    <property type="entry name" value="REP-ASSOCIATED TYROSINE TRANSPOSASE"/>
    <property type="match status" value="1"/>
</dbReference>
<dbReference type="GO" id="GO:0043565">
    <property type="term" value="F:sequence-specific DNA binding"/>
    <property type="evidence" value="ECO:0007669"/>
    <property type="project" value="TreeGrafter"/>
</dbReference>